<accession>A0A0D2CXM2</accession>
<evidence type="ECO:0000313" key="1">
    <source>
        <dbReference type="EMBL" id="KIW69906.1"/>
    </source>
</evidence>
<gene>
    <name evidence="1" type="ORF">PV04_02223</name>
</gene>
<dbReference type="PANTHER" id="PTHR42085:SF2">
    <property type="entry name" value="F-BOX DOMAIN-CONTAINING PROTEIN"/>
    <property type="match status" value="1"/>
</dbReference>
<protein>
    <submittedName>
        <fullName evidence="1">Uncharacterized protein</fullName>
    </submittedName>
</protein>
<sequence length="225" mass="25405">MAPTFFDLPLEIRLDIYGLIFGSGKAILETKIEDDSGCMVPRSGTIQNHCSRSSQLLRVNRTILLEAQPVLYANTVFHIISRTFAGKLPTRLTDGYPCTPHIRHLIWQLDCDMLKHFYPEDLQIGVSEISQWNSLELRCRADTWRDSFLGEWCDREAFLTGRSQVVDYARTFHDAMSGAGGGSLTLVEDRSQLGRGRIILRIDGNRSSLKQQRSSRDEAVVIATS</sequence>
<dbReference type="EMBL" id="KN846957">
    <property type="protein sequence ID" value="KIW69906.1"/>
    <property type="molecule type" value="Genomic_DNA"/>
</dbReference>
<dbReference type="Proteomes" id="UP000054266">
    <property type="component" value="Unassembled WGS sequence"/>
</dbReference>
<evidence type="ECO:0000313" key="2">
    <source>
        <dbReference type="Proteomes" id="UP000054266"/>
    </source>
</evidence>
<dbReference type="HOGENOM" id="CLU_1307440_0_0_1"/>
<dbReference type="InterPro" id="IPR038883">
    <property type="entry name" value="AN11006-like"/>
</dbReference>
<dbReference type="PANTHER" id="PTHR42085">
    <property type="entry name" value="F-BOX DOMAIN-CONTAINING PROTEIN"/>
    <property type="match status" value="1"/>
</dbReference>
<reference evidence="1 2" key="1">
    <citation type="submission" date="2015-01" db="EMBL/GenBank/DDBJ databases">
        <title>The Genome Sequence of Capronia semiimmersa CBS27337.</title>
        <authorList>
            <consortium name="The Broad Institute Genomics Platform"/>
            <person name="Cuomo C."/>
            <person name="de Hoog S."/>
            <person name="Gorbushina A."/>
            <person name="Stielow B."/>
            <person name="Teixiera M."/>
            <person name="Abouelleil A."/>
            <person name="Chapman S.B."/>
            <person name="Priest M."/>
            <person name="Young S.K."/>
            <person name="Wortman J."/>
            <person name="Nusbaum C."/>
            <person name="Birren B."/>
        </authorList>
    </citation>
    <scope>NUCLEOTIDE SEQUENCE [LARGE SCALE GENOMIC DNA]</scope>
    <source>
        <strain evidence="1 2">CBS 27337</strain>
    </source>
</reference>
<proteinExistence type="predicted"/>
<name>A0A0D2CXM2_9EURO</name>
<dbReference type="AlphaFoldDB" id="A0A0D2CXM2"/>
<keyword evidence="2" id="KW-1185">Reference proteome</keyword>
<organism evidence="1 2">
    <name type="scientific">Phialophora macrospora</name>
    <dbReference type="NCBI Taxonomy" id="1851006"/>
    <lineage>
        <taxon>Eukaryota</taxon>
        <taxon>Fungi</taxon>
        <taxon>Dikarya</taxon>
        <taxon>Ascomycota</taxon>
        <taxon>Pezizomycotina</taxon>
        <taxon>Eurotiomycetes</taxon>
        <taxon>Chaetothyriomycetidae</taxon>
        <taxon>Chaetothyriales</taxon>
        <taxon>Herpotrichiellaceae</taxon>
        <taxon>Phialophora</taxon>
    </lineage>
</organism>